<dbReference type="Proteomes" id="UP000274131">
    <property type="component" value="Unassembled WGS sequence"/>
</dbReference>
<dbReference type="AlphaFoldDB" id="A0A0N4V534"/>
<evidence type="ECO:0000313" key="3">
    <source>
        <dbReference type="WBParaSite" id="EVEC_0000531401-mRNA-1"/>
    </source>
</evidence>
<protein>
    <submittedName>
        <fullName evidence="3">Nucleoporin_N domain-containing protein</fullName>
    </submittedName>
</protein>
<dbReference type="PANTHER" id="PTHR22989">
    <property type="entry name" value="UNCHARACTERIZED DUF13 C.ELEGANS"/>
    <property type="match status" value="1"/>
</dbReference>
<name>A0A0N4V534_ENTVE</name>
<sequence length="214" mass="24994">MDIRESLYLDDYPYFQTRCFVRWLPLRLTASEECHIVAVSPDHDLRTFKAIKSDDTNNCKFAATDPLNILSREKSVPNGTYVPVTIQSTKSETFDQKNQRQTTDLITFLKKNVQVKRIVDVLLISSDSYGLLNLFYKGNQLEKAQINVCQINFLFRPPASRLERLQFADVQYNFLLDNKYIPLKIQRISKDEQLIFYINIGDHLCVQRYLADIL</sequence>
<keyword evidence="2" id="KW-1185">Reference proteome</keyword>
<accession>A0A0N4V534</accession>
<dbReference type="STRING" id="51028.A0A0N4V534"/>
<proteinExistence type="predicted"/>
<evidence type="ECO:0000313" key="2">
    <source>
        <dbReference type="Proteomes" id="UP000274131"/>
    </source>
</evidence>
<reference evidence="1 2" key="2">
    <citation type="submission" date="2018-10" db="EMBL/GenBank/DDBJ databases">
        <authorList>
            <consortium name="Pathogen Informatics"/>
        </authorList>
    </citation>
    <scope>NUCLEOTIDE SEQUENCE [LARGE SCALE GENOMIC DNA]</scope>
</reference>
<gene>
    <name evidence="1" type="ORF">EVEC_LOCUS4945</name>
</gene>
<reference evidence="3" key="1">
    <citation type="submission" date="2017-02" db="UniProtKB">
        <authorList>
            <consortium name="WormBaseParasite"/>
        </authorList>
    </citation>
    <scope>IDENTIFICATION</scope>
</reference>
<dbReference type="OrthoDB" id="5872171at2759"/>
<organism evidence="3">
    <name type="scientific">Enterobius vermicularis</name>
    <name type="common">Human pinworm</name>
    <dbReference type="NCBI Taxonomy" id="51028"/>
    <lineage>
        <taxon>Eukaryota</taxon>
        <taxon>Metazoa</taxon>
        <taxon>Ecdysozoa</taxon>
        <taxon>Nematoda</taxon>
        <taxon>Chromadorea</taxon>
        <taxon>Rhabditida</taxon>
        <taxon>Spirurina</taxon>
        <taxon>Oxyuridomorpha</taxon>
        <taxon>Oxyuroidea</taxon>
        <taxon>Oxyuridae</taxon>
        <taxon>Enterobius</taxon>
    </lineage>
</organism>
<dbReference type="PANTHER" id="PTHR22989:SF11">
    <property type="entry name" value="POLY-N-ACETYLLACTOSAMINE EXTENSION ENZYME"/>
    <property type="match status" value="1"/>
</dbReference>
<dbReference type="EMBL" id="UXUI01008008">
    <property type="protein sequence ID" value="VDD90194.1"/>
    <property type="molecule type" value="Genomic_DNA"/>
</dbReference>
<dbReference type="WBParaSite" id="EVEC_0000531401-mRNA-1">
    <property type="protein sequence ID" value="EVEC_0000531401-mRNA-1"/>
    <property type="gene ID" value="EVEC_0000531401"/>
</dbReference>
<evidence type="ECO:0000313" key="1">
    <source>
        <dbReference type="EMBL" id="VDD90194.1"/>
    </source>
</evidence>